<reference evidence="3 4" key="1">
    <citation type="submission" date="2020-12" db="EMBL/GenBank/DDBJ databases">
        <title>Effect of drift, selection, and recombination on the evolution of hybrid genomes in Candida yeast pathogens.</title>
        <authorList>
            <person name="Mixao V."/>
            <person name="Ksiezopolska E."/>
            <person name="Saus E."/>
            <person name="Boekhout T."/>
            <person name="Gacser A."/>
            <person name="Gabaldon T."/>
        </authorList>
    </citation>
    <scope>NUCLEOTIDE SEQUENCE [LARGE SCALE GENOMIC DNA]</scope>
    <source>
        <strain evidence="3 4">BP57</strain>
    </source>
</reference>
<organism evidence="3 4">
    <name type="scientific">Candida metapsilosis</name>
    <dbReference type="NCBI Taxonomy" id="273372"/>
    <lineage>
        <taxon>Eukaryota</taxon>
        <taxon>Fungi</taxon>
        <taxon>Dikarya</taxon>
        <taxon>Ascomycota</taxon>
        <taxon>Saccharomycotina</taxon>
        <taxon>Pichiomycetes</taxon>
        <taxon>Debaryomycetaceae</taxon>
        <taxon>Candida/Lodderomyces clade</taxon>
        <taxon>Candida</taxon>
    </lineage>
</organism>
<keyword evidence="4" id="KW-1185">Reference proteome</keyword>
<protein>
    <recommendedName>
        <fullName evidence="2">Prokaryotic-type class I peptide chain release factors domain-containing protein</fullName>
    </recommendedName>
</protein>
<feature type="region of interest" description="Disordered" evidence="1">
    <location>
        <begin position="155"/>
        <end position="174"/>
    </location>
</feature>
<evidence type="ECO:0000256" key="1">
    <source>
        <dbReference type="SAM" id="MobiDB-lite"/>
    </source>
</evidence>
<dbReference type="OrthoDB" id="270639at2759"/>
<gene>
    <name evidence="3" type="ORF">I9W82_001006</name>
</gene>
<comment type="caution">
    <text evidence="3">The sequence shown here is derived from an EMBL/GenBank/DDBJ whole genome shotgun (WGS) entry which is preliminary data.</text>
</comment>
<dbReference type="InterPro" id="IPR000352">
    <property type="entry name" value="Pep_chain_release_fac_I"/>
</dbReference>
<dbReference type="GO" id="GO:0070126">
    <property type="term" value="P:mitochondrial translational termination"/>
    <property type="evidence" value="ECO:0007669"/>
    <property type="project" value="TreeGrafter"/>
</dbReference>
<evidence type="ECO:0000313" key="4">
    <source>
        <dbReference type="Proteomes" id="UP000669133"/>
    </source>
</evidence>
<accession>A0A8H8DCU3</accession>
<dbReference type="InterPro" id="IPR052104">
    <property type="entry name" value="Mito_Release_Factor_mL62"/>
</dbReference>
<dbReference type="PANTHER" id="PTHR11075">
    <property type="entry name" value="PEPTIDE CHAIN RELEASE FACTOR"/>
    <property type="match status" value="1"/>
</dbReference>
<proteinExistence type="predicted"/>
<dbReference type="GO" id="GO:0005762">
    <property type="term" value="C:mitochondrial large ribosomal subunit"/>
    <property type="evidence" value="ECO:0007669"/>
    <property type="project" value="TreeGrafter"/>
</dbReference>
<dbReference type="EMBL" id="JAEOAQ010000001">
    <property type="protein sequence ID" value="KAG5421913.1"/>
    <property type="molecule type" value="Genomic_DNA"/>
</dbReference>
<dbReference type="GO" id="GO:0004045">
    <property type="term" value="F:peptidyl-tRNA hydrolase activity"/>
    <property type="evidence" value="ECO:0007669"/>
    <property type="project" value="TreeGrafter"/>
</dbReference>
<dbReference type="Pfam" id="PF00472">
    <property type="entry name" value="RF-1"/>
    <property type="match status" value="1"/>
</dbReference>
<evidence type="ECO:0000259" key="2">
    <source>
        <dbReference type="Pfam" id="PF00472"/>
    </source>
</evidence>
<evidence type="ECO:0000313" key="3">
    <source>
        <dbReference type="EMBL" id="KAG5421913.1"/>
    </source>
</evidence>
<dbReference type="Proteomes" id="UP000669133">
    <property type="component" value="Unassembled WGS sequence"/>
</dbReference>
<dbReference type="GeneID" id="93649635"/>
<dbReference type="Gene3D" id="3.30.160.20">
    <property type="match status" value="1"/>
</dbReference>
<name>A0A8H8DCU3_9ASCO</name>
<dbReference type="RefSeq" id="XP_067551029.1">
    <property type="nucleotide sequence ID" value="XM_067689706.1"/>
</dbReference>
<dbReference type="SUPFAM" id="SSF110916">
    <property type="entry name" value="Peptidyl-tRNA hydrolase domain-like"/>
    <property type="match status" value="1"/>
</dbReference>
<sequence>MNRFKFFIHRFYCDTPEITQSKEWLQTFNSSQIPRHLFNISYSRSSGPGGQKVNKTSSKATVALKEGQWLQNSTCYWIPTPIRQQLCERPIRYETKSKGLLIQCDTSRSRDQNTEECFARLLEEIKSKAYFPGEVKEEDKAKWVQLEADFKERKKFHKKKQSDKKRNRIKKFDL</sequence>
<dbReference type="PANTHER" id="PTHR11075:SF54">
    <property type="entry name" value="LARGE RIBOSOMAL SUBUNIT PROTEIN ML62"/>
    <property type="match status" value="1"/>
</dbReference>
<dbReference type="AlphaFoldDB" id="A0A8H8DCU3"/>
<feature type="domain" description="Prokaryotic-type class I peptide chain release factors" evidence="2">
    <location>
        <begin position="31"/>
        <end position="169"/>
    </location>
</feature>
<dbReference type="GO" id="GO:0016150">
    <property type="term" value="F:translation release factor activity, codon nonspecific"/>
    <property type="evidence" value="ECO:0007669"/>
    <property type="project" value="TreeGrafter"/>
</dbReference>